<keyword evidence="4" id="KW-0496">Mitochondrion</keyword>
<dbReference type="InterPro" id="IPR042272">
    <property type="entry name" value="ATP12_ATP_synth-F1-assembly_N"/>
</dbReference>
<feature type="region of interest" description="Disordered" evidence="6">
    <location>
        <begin position="42"/>
        <end position="69"/>
    </location>
</feature>
<dbReference type="SUPFAM" id="SSF160909">
    <property type="entry name" value="ATP12-like"/>
    <property type="match status" value="1"/>
</dbReference>
<evidence type="ECO:0000256" key="1">
    <source>
        <dbReference type="ARBA" id="ARBA00004173"/>
    </source>
</evidence>
<evidence type="ECO:0000256" key="2">
    <source>
        <dbReference type="ARBA" id="ARBA00008231"/>
    </source>
</evidence>
<evidence type="ECO:0000313" key="7">
    <source>
        <dbReference type="EMBL" id="KAL2058828.1"/>
    </source>
</evidence>
<comment type="subcellular location">
    <subcellularLocation>
        <location evidence="1">Mitochondrion</location>
    </subcellularLocation>
</comment>
<keyword evidence="3" id="KW-0809">Transit peptide</keyword>
<keyword evidence="8" id="KW-1185">Reference proteome</keyword>
<gene>
    <name evidence="7" type="ORF">ABVK25_000120</name>
</gene>
<dbReference type="Proteomes" id="UP001590951">
    <property type="component" value="Unassembled WGS sequence"/>
</dbReference>
<dbReference type="Pfam" id="PF07542">
    <property type="entry name" value="ATP12"/>
    <property type="match status" value="1"/>
</dbReference>
<dbReference type="Gene3D" id="3.30.2180.10">
    <property type="entry name" value="ATP12-like"/>
    <property type="match status" value="1"/>
</dbReference>
<organism evidence="7 8">
    <name type="scientific">Lepraria finkii</name>
    <dbReference type="NCBI Taxonomy" id="1340010"/>
    <lineage>
        <taxon>Eukaryota</taxon>
        <taxon>Fungi</taxon>
        <taxon>Dikarya</taxon>
        <taxon>Ascomycota</taxon>
        <taxon>Pezizomycotina</taxon>
        <taxon>Lecanoromycetes</taxon>
        <taxon>OSLEUM clade</taxon>
        <taxon>Lecanoromycetidae</taxon>
        <taxon>Lecanorales</taxon>
        <taxon>Lecanorineae</taxon>
        <taxon>Stereocaulaceae</taxon>
        <taxon>Lepraria</taxon>
    </lineage>
</organism>
<comment type="similarity">
    <text evidence="2">Belongs to the ATP12 family.</text>
</comment>
<dbReference type="EMBL" id="JBHFEH010000001">
    <property type="protein sequence ID" value="KAL2058828.1"/>
    <property type="molecule type" value="Genomic_DNA"/>
</dbReference>
<comment type="caution">
    <text evidence="7">The sequence shown here is derived from an EMBL/GenBank/DDBJ whole genome shotgun (WGS) entry which is preliminary data.</text>
</comment>
<dbReference type="InterPro" id="IPR023335">
    <property type="entry name" value="ATP12_ortho_dom_sf"/>
</dbReference>
<reference evidence="7 8" key="1">
    <citation type="submission" date="2024-09" db="EMBL/GenBank/DDBJ databases">
        <title>Rethinking Asexuality: The Enigmatic Case of Functional Sexual Genes in Lepraria (Stereocaulaceae).</title>
        <authorList>
            <person name="Doellman M."/>
            <person name="Sun Y."/>
            <person name="Barcenas-Pena A."/>
            <person name="Lumbsch H.T."/>
            <person name="Grewe F."/>
        </authorList>
    </citation>
    <scope>NUCLEOTIDE SEQUENCE [LARGE SCALE GENOMIC DNA]</scope>
    <source>
        <strain evidence="7 8">Grewe 0041</strain>
    </source>
</reference>
<evidence type="ECO:0008006" key="9">
    <source>
        <dbReference type="Google" id="ProtNLM"/>
    </source>
</evidence>
<proteinExistence type="inferred from homology"/>
<accession>A0ABR4BM09</accession>
<dbReference type="PANTHER" id="PTHR21013">
    <property type="entry name" value="ATP SYNTHASE MITOCHONDRIAL F1 COMPLEX ASSEMBLY FACTOR 2/ATP12 PROTEIN, MITOCHONDRIAL PRECURSOR"/>
    <property type="match status" value="1"/>
</dbReference>
<name>A0ABR4BM09_9LECA</name>
<protein>
    <recommendedName>
        <fullName evidence="9">ATP synthase mitochondrial F1 complex assembly factor 2</fullName>
    </recommendedName>
</protein>
<dbReference type="InterPro" id="IPR011419">
    <property type="entry name" value="ATP12_ATP_synth-F1-assembly"/>
</dbReference>
<dbReference type="Gene3D" id="1.10.3580.10">
    <property type="entry name" value="ATP12 ATPase"/>
    <property type="match status" value="1"/>
</dbReference>
<feature type="compositionally biased region" description="Pro residues" evidence="6">
    <location>
        <begin position="47"/>
        <end position="56"/>
    </location>
</feature>
<evidence type="ECO:0000313" key="8">
    <source>
        <dbReference type="Proteomes" id="UP001590951"/>
    </source>
</evidence>
<evidence type="ECO:0000256" key="6">
    <source>
        <dbReference type="SAM" id="MobiDB-lite"/>
    </source>
</evidence>
<evidence type="ECO:0000256" key="4">
    <source>
        <dbReference type="ARBA" id="ARBA00023128"/>
    </source>
</evidence>
<keyword evidence="5" id="KW-0143">Chaperone</keyword>
<evidence type="ECO:0000256" key="5">
    <source>
        <dbReference type="ARBA" id="ARBA00023186"/>
    </source>
</evidence>
<sequence>MKRIAPLSSSPFFCISHRSIPYLPQQTLYQCLHATTARTATSFPISVPGPPPPAPAPATSQYDERADRRRRQAELLKKGQDLRASHMKPGTAMKKRFWKDVSVQKDNENNHTIHLDTRAVRNPTTKTPLLLPLSKPHLATALALEWDLLLSAQQATKSHLIPITSISSRAHTLSIEDADNQHVASFGNGIRYDIINTLLRYLDTDTLLCWAPAPRSYEGKEEEGRQDGLRELQIRTAKPILSYLTQRVWPGVELCPTLDDGSILPKAQPPATRAVIKGWMAGLPAWELVGLERAVLAGKSLCVGARLVCEWSEYLKLSMESSIGTTEEQGQDIRREKFGIEEATEACSLEVKWQTRRWGEVEDTHDVEKEDLRRQFGSVVLVVSGTGKSASD</sequence>
<dbReference type="PANTHER" id="PTHR21013:SF10">
    <property type="entry name" value="ATP SYNTHASE MITOCHONDRIAL F1 COMPLEX ASSEMBLY FACTOR 2"/>
    <property type="match status" value="1"/>
</dbReference>
<evidence type="ECO:0000256" key="3">
    <source>
        <dbReference type="ARBA" id="ARBA00022946"/>
    </source>
</evidence>